<name>A0A1C2EDA2_9PSED</name>
<dbReference type="RefSeq" id="WP_065986839.1">
    <property type="nucleotide sequence ID" value="NZ_MDEN01000052.1"/>
</dbReference>
<dbReference type="GO" id="GO:0003677">
    <property type="term" value="F:DNA binding"/>
    <property type="evidence" value="ECO:0007669"/>
    <property type="project" value="InterPro"/>
</dbReference>
<dbReference type="EMBL" id="MDEN01000052">
    <property type="protein sequence ID" value="OCX25054.1"/>
    <property type="molecule type" value="Genomic_DNA"/>
</dbReference>
<dbReference type="OrthoDB" id="129597at2"/>
<comment type="caution">
    <text evidence="3">The sequence shown here is derived from an EMBL/GenBank/DDBJ whole genome shotgun (WGS) entry which is preliminary data.</text>
</comment>
<dbReference type="Pfam" id="PF13560">
    <property type="entry name" value="HTH_31"/>
    <property type="match status" value="1"/>
</dbReference>
<dbReference type="CDD" id="cd00093">
    <property type="entry name" value="HTH_XRE"/>
    <property type="match status" value="1"/>
</dbReference>
<evidence type="ECO:0000259" key="2">
    <source>
        <dbReference type="PROSITE" id="PS50943"/>
    </source>
</evidence>
<dbReference type="InterPro" id="IPR010982">
    <property type="entry name" value="Lambda_DNA-bd_dom_sf"/>
</dbReference>
<dbReference type="Proteomes" id="UP000095143">
    <property type="component" value="Unassembled WGS sequence"/>
</dbReference>
<proteinExistence type="predicted"/>
<dbReference type="InterPro" id="IPR001387">
    <property type="entry name" value="Cro/C1-type_HTH"/>
</dbReference>
<organism evidence="3 4">
    <name type="scientific">Pseudomonas graminis</name>
    <dbReference type="NCBI Taxonomy" id="158627"/>
    <lineage>
        <taxon>Bacteria</taxon>
        <taxon>Pseudomonadati</taxon>
        <taxon>Pseudomonadota</taxon>
        <taxon>Gammaproteobacteria</taxon>
        <taxon>Pseudomonadales</taxon>
        <taxon>Pseudomonadaceae</taxon>
        <taxon>Pseudomonas</taxon>
    </lineage>
</organism>
<feature type="domain" description="HTH cro/C1-type" evidence="2">
    <location>
        <begin position="64"/>
        <end position="99"/>
    </location>
</feature>
<sequence length="118" mass="12465">MDLQIISRDGEPEYAVLPWAQYQALLRAAGVAPSPEPEAATHIQAESEQSSSAADLPSLSQLGALREAKGLAVAQLARTVGISPSYLDLIESGAREPDAAIRRSLAWELGVAGWRGEA</sequence>
<feature type="region of interest" description="Disordered" evidence="1">
    <location>
        <begin position="31"/>
        <end position="55"/>
    </location>
</feature>
<dbReference type="Gene3D" id="1.10.260.40">
    <property type="entry name" value="lambda repressor-like DNA-binding domains"/>
    <property type="match status" value="1"/>
</dbReference>
<dbReference type="AlphaFoldDB" id="A0A1C2EDA2"/>
<reference evidence="3 4" key="1">
    <citation type="submission" date="2016-08" db="EMBL/GenBank/DDBJ databases">
        <title>Whole genome sequence of Pseudomonas graminis strain UASWS1507, a potential biological control agent for agriculture.</title>
        <authorList>
            <person name="Crovadore J."/>
            <person name="Calmin G."/>
            <person name="Chablais R."/>
            <person name="Cochard B."/>
            <person name="Lefort F."/>
        </authorList>
    </citation>
    <scope>NUCLEOTIDE SEQUENCE [LARGE SCALE GENOMIC DNA]</scope>
    <source>
        <strain evidence="3 4">UASWS1507</strain>
    </source>
</reference>
<evidence type="ECO:0000256" key="1">
    <source>
        <dbReference type="SAM" id="MobiDB-lite"/>
    </source>
</evidence>
<gene>
    <name evidence="3" type="ORF">BBI10_03615</name>
</gene>
<feature type="compositionally biased region" description="Low complexity" evidence="1">
    <location>
        <begin position="44"/>
        <end position="54"/>
    </location>
</feature>
<dbReference type="SUPFAM" id="SSF47413">
    <property type="entry name" value="lambda repressor-like DNA-binding domains"/>
    <property type="match status" value="1"/>
</dbReference>
<dbReference type="PROSITE" id="PS50943">
    <property type="entry name" value="HTH_CROC1"/>
    <property type="match status" value="1"/>
</dbReference>
<evidence type="ECO:0000313" key="4">
    <source>
        <dbReference type="Proteomes" id="UP000095143"/>
    </source>
</evidence>
<accession>A0A1C2EDA2</accession>
<protein>
    <submittedName>
        <fullName evidence="3">Transcriptional regulator</fullName>
    </submittedName>
</protein>
<evidence type="ECO:0000313" key="3">
    <source>
        <dbReference type="EMBL" id="OCX25054.1"/>
    </source>
</evidence>